<accession>A0A9N9QQR5</accession>
<gene>
    <name evidence="1" type="ORF">CEUTPL_LOCUS10801</name>
</gene>
<keyword evidence="2" id="KW-1185">Reference proteome</keyword>
<proteinExistence type="predicted"/>
<evidence type="ECO:0000313" key="1">
    <source>
        <dbReference type="EMBL" id="CAG9770347.1"/>
    </source>
</evidence>
<protein>
    <submittedName>
        <fullName evidence="1">Uncharacterized protein</fullName>
    </submittedName>
</protein>
<dbReference type="OrthoDB" id="6781714at2759"/>
<sequence length="111" mass="12944">MYGYKTLKDVNSARLATFMKTYKIEDNEAILKTKSNFEGSALPPCKSELYQHFLRALHIVQMWSHASQHITTITSPIDYDWQEEDGKYISKWFDGEQLPDLQDITDDLPKI</sequence>
<reference evidence="1" key="1">
    <citation type="submission" date="2022-01" db="EMBL/GenBank/DDBJ databases">
        <authorList>
            <person name="King R."/>
        </authorList>
    </citation>
    <scope>NUCLEOTIDE SEQUENCE</scope>
</reference>
<dbReference type="AlphaFoldDB" id="A0A9N9QQR5"/>
<dbReference type="EMBL" id="OU892282">
    <property type="protein sequence ID" value="CAG9770347.1"/>
    <property type="molecule type" value="Genomic_DNA"/>
</dbReference>
<evidence type="ECO:0000313" key="2">
    <source>
        <dbReference type="Proteomes" id="UP001152799"/>
    </source>
</evidence>
<name>A0A9N9QQR5_9CUCU</name>
<organism evidence="1 2">
    <name type="scientific">Ceutorhynchus assimilis</name>
    <name type="common">cabbage seed weevil</name>
    <dbReference type="NCBI Taxonomy" id="467358"/>
    <lineage>
        <taxon>Eukaryota</taxon>
        <taxon>Metazoa</taxon>
        <taxon>Ecdysozoa</taxon>
        <taxon>Arthropoda</taxon>
        <taxon>Hexapoda</taxon>
        <taxon>Insecta</taxon>
        <taxon>Pterygota</taxon>
        <taxon>Neoptera</taxon>
        <taxon>Endopterygota</taxon>
        <taxon>Coleoptera</taxon>
        <taxon>Polyphaga</taxon>
        <taxon>Cucujiformia</taxon>
        <taxon>Curculionidae</taxon>
        <taxon>Ceutorhynchinae</taxon>
        <taxon>Ceutorhynchus</taxon>
    </lineage>
</organism>
<dbReference type="Proteomes" id="UP001152799">
    <property type="component" value="Chromosome 6"/>
</dbReference>